<organism evidence="1">
    <name type="scientific">uncultured Caudovirales phage</name>
    <dbReference type="NCBI Taxonomy" id="2100421"/>
    <lineage>
        <taxon>Viruses</taxon>
        <taxon>Duplodnaviria</taxon>
        <taxon>Heunggongvirae</taxon>
        <taxon>Uroviricota</taxon>
        <taxon>Caudoviricetes</taxon>
        <taxon>Peduoviridae</taxon>
        <taxon>Maltschvirus</taxon>
        <taxon>Maltschvirus maltsch</taxon>
    </lineage>
</organism>
<dbReference type="Gene3D" id="1.10.3420.10">
    <property type="entry name" value="putative ntp pyrophosphohydrolase like domain"/>
    <property type="match status" value="1"/>
</dbReference>
<proteinExistence type="predicted"/>
<sequence>MTKVFTDVHMFMAACDHLTPNVPSDSSALSDLYKSLIDEEYEEFIEAFNANDDAEQLDACFDMIWVIVAYAKTRGWDIDRAWDEGAKSNLFKIDNMTGKVIRREDGKVLKPKGWEPPNFKKFVEKPPKPSGIR</sequence>
<gene>
    <name evidence="1" type="ORF">UFOVP240_16</name>
</gene>
<dbReference type="EMBL" id="LR798293">
    <property type="protein sequence ID" value="CAB5220647.1"/>
    <property type="molecule type" value="Genomic_DNA"/>
</dbReference>
<dbReference type="InterPro" id="IPR021130">
    <property type="entry name" value="PRib-ATP_PPHydrolase-like"/>
</dbReference>
<dbReference type="Pfam" id="PF01503">
    <property type="entry name" value="PRA-PH"/>
    <property type="match status" value="1"/>
</dbReference>
<keyword evidence="1" id="KW-0378">Hydrolase</keyword>
<evidence type="ECO:0000313" key="1">
    <source>
        <dbReference type="EMBL" id="CAB5220647.1"/>
    </source>
</evidence>
<dbReference type="InterPro" id="IPR023292">
    <property type="entry name" value="NTP_PyroPHydrolase-like_dom_sf"/>
</dbReference>
<dbReference type="SUPFAM" id="SSF101386">
    <property type="entry name" value="all-alpha NTP pyrophosphatases"/>
    <property type="match status" value="1"/>
</dbReference>
<dbReference type="GO" id="GO:0016787">
    <property type="term" value="F:hydrolase activity"/>
    <property type="evidence" value="ECO:0007669"/>
    <property type="project" value="UniProtKB-KW"/>
</dbReference>
<dbReference type="CDD" id="cd11530">
    <property type="entry name" value="NTP-PPase_DR2231_like"/>
    <property type="match status" value="1"/>
</dbReference>
<name>A0A6J7WSE1_9CAUD</name>
<accession>A0A6J7WSE1</accession>
<dbReference type="InterPro" id="IPR033653">
    <property type="entry name" value="NTP-PPase_DR2231-like"/>
</dbReference>
<protein>
    <submittedName>
        <fullName evidence="1">NTP pyrophosphohydrolase, DR2231-like</fullName>
    </submittedName>
</protein>
<reference evidence="1" key="1">
    <citation type="submission" date="2020-05" db="EMBL/GenBank/DDBJ databases">
        <authorList>
            <person name="Chiriac C."/>
            <person name="Salcher M."/>
            <person name="Ghai R."/>
            <person name="Kavagutti S V."/>
        </authorList>
    </citation>
    <scope>NUCLEOTIDE SEQUENCE</scope>
</reference>